<dbReference type="EMBL" id="LAZR01007058">
    <property type="protein sequence ID" value="KKM87747.1"/>
    <property type="molecule type" value="Genomic_DNA"/>
</dbReference>
<protein>
    <submittedName>
        <fullName evidence="1">Uncharacterized protein</fullName>
    </submittedName>
</protein>
<accession>A0A0F9P2R5</accession>
<gene>
    <name evidence="1" type="ORF">LCGC14_1265760</name>
</gene>
<comment type="caution">
    <text evidence="1">The sequence shown here is derived from an EMBL/GenBank/DDBJ whole genome shotgun (WGS) entry which is preliminary data.</text>
</comment>
<evidence type="ECO:0000313" key="1">
    <source>
        <dbReference type="EMBL" id="KKM87747.1"/>
    </source>
</evidence>
<organism evidence="1">
    <name type="scientific">marine sediment metagenome</name>
    <dbReference type="NCBI Taxonomy" id="412755"/>
    <lineage>
        <taxon>unclassified sequences</taxon>
        <taxon>metagenomes</taxon>
        <taxon>ecological metagenomes</taxon>
    </lineage>
</organism>
<reference evidence="1" key="1">
    <citation type="journal article" date="2015" name="Nature">
        <title>Complex archaea that bridge the gap between prokaryotes and eukaryotes.</title>
        <authorList>
            <person name="Spang A."/>
            <person name="Saw J.H."/>
            <person name="Jorgensen S.L."/>
            <person name="Zaremba-Niedzwiedzka K."/>
            <person name="Martijn J."/>
            <person name="Lind A.E."/>
            <person name="van Eijk R."/>
            <person name="Schleper C."/>
            <person name="Guy L."/>
            <person name="Ettema T.J."/>
        </authorList>
    </citation>
    <scope>NUCLEOTIDE SEQUENCE</scope>
</reference>
<proteinExistence type="predicted"/>
<sequence length="154" mass="18320">MNSKIKDKDLIETLNPLDYITEKDLCGKCKYKKSFLCDKRYADGIKETYFKQYQTKIYVYRIISNNLRKIIDFIHNKELSHHRHGGYFALKSANFHCGESCNCNCDKERCWEFEKVPSRRQPHCIKFFGLDLPEKYKENNIAFILGNLDFVKIT</sequence>
<name>A0A0F9P2R5_9ZZZZ</name>
<dbReference type="AlphaFoldDB" id="A0A0F9P2R5"/>